<feature type="transmembrane region" description="Helical" evidence="2">
    <location>
        <begin position="47"/>
        <end position="68"/>
    </location>
</feature>
<protein>
    <submittedName>
        <fullName evidence="3">Uncharacterized protein</fullName>
    </submittedName>
</protein>
<name>A0A852YBE6_9MICO</name>
<keyword evidence="2" id="KW-0472">Membrane</keyword>
<feature type="transmembrane region" description="Helical" evidence="2">
    <location>
        <begin position="97"/>
        <end position="116"/>
    </location>
</feature>
<evidence type="ECO:0000313" key="3">
    <source>
        <dbReference type="EMBL" id="NYG98521.1"/>
    </source>
</evidence>
<organism evidence="3 4">
    <name type="scientific">Schumannella luteola</name>
    <dbReference type="NCBI Taxonomy" id="472059"/>
    <lineage>
        <taxon>Bacteria</taxon>
        <taxon>Bacillati</taxon>
        <taxon>Actinomycetota</taxon>
        <taxon>Actinomycetes</taxon>
        <taxon>Micrococcales</taxon>
        <taxon>Microbacteriaceae</taxon>
        <taxon>Schumannella</taxon>
    </lineage>
</organism>
<keyword evidence="4" id="KW-1185">Reference proteome</keyword>
<evidence type="ECO:0000256" key="1">
    <source>
        <dbReference type="SAM" id="MobiDB-lite"/>
    </source>
</evidence>
<feature type="transmembrane region" description="Helical" evidence="2">
    <location>
        <begin position="231"/>
        <end position="250"/>
    </location>
</feature>
<proteinExistence type="predicted"/>
<accession>A0A852YBE6</accession>
<feature type="transmembrane region" description="Helical" evidence="2">
    <location>
        <begin position="128"/>
        <end position="148"/>
    </location>
</feature>
<keyword evidence="2" id="KW-0812">Transmembrane</keyword>
<dbReference type="AlphaFoldDB" id="A0A852YBE6"/>
<dbReference type="Proteomes" id="UP000553888">
    <property type="component" value="Unassembled WGS sequence"/>
</dbReference>
<dbReference type="RefSeq" id="WP_179566043.1">
    <property type="nucleotide sequence ID" value="NZ_JACBZY010000001.1"/>
</dbReference>
<sequence>MPPVDAPDGPVAEDAPHSVAMLPRRYARAVVWSPASWGRRPASTADLAVGALLTVLLAWSAWSLHLAAVEIAAGRVTYGGLIGYRPEHVPELAAQGWGWFALFCPAGVAFVIWMLLRGWKDAVSVGAALLAALGSGVVGLFVGVGVLMRLDFPIASAAASGIGAACGLLTVDALAQRMRMAHANRRRAATALDGDADATPPPPAATGSTGAPRKRIPDPVASTSRALPRTVLVVLGTILLLAVIIDRLIAFSTTGQLLGPPVLLPVPRFDR</sequence>
<keyword evidence="2" id="KW-1133">Transmembrane helix</keyword>
<gene>
    <name evidence="3" type="ORF">BJ979_001147</name>
</gene>
<comment type="caution">
    <text evidence="3">The sequence shown here is derived from an EMBL/GenBank/DDBJ whole genome shotgun (WGS) entry which is preliminary data.</text>
</comment>
<feature type="transmembrane region" description="Helical" evidence="2">
    <location>
        <begin position="154"/>
        <end position="175"/>
    </location>
</feature>
<evidence type="ECO:0000256" key="2">
    <source>
        <dbReference type="SAM" id="Phobius"/>
    </source>
</evidence>
<reference evidence="3 4" key="1">
    <citation type="submission" date="2020-07" db="EMBL/GenBank/DDBJ databases">
        <title>Sequencing the genomes of 1000 actinobacteria strains.</title>
        <authorList>
            <person name="Klenk H.-P."/>
        </authorList>
    </citation>
    <scope>NUCLEOTIDE SEQUENCE [LARGE SCALE GENOMIC DNA]</scope>
    <source>
        <strain evidence="3 4">DSM 23141</strain>
    </source>
</reference>
<feature type="region of interest" description="Disordered" evidence="1">
    <location>
        <begin position="191"/>
        <end position="221"/>
    </location>
</feature>
<dbReference type="EMBL" id="JACBZY010000001">
    <property type="protein sequence ID" value="NYG98521.1"/>
    <property type="molecule type" value="Genomic_DNA"/>
</dbReference>
<evidence type="ECO:0000313" key="4">
    <source>
        <dbReference type="Proteomes" id="UP000553888"/>
    </source>
</evidence>